<name>A0ABV4DQ92_9LACO</name>
<dbReference type="InterPro" id="IPR055592">
    <property type="entry name" value="DUF7168"/>
</dbReference>
<reference evidence="3 4" key="1">
    <citation type="submission" date="2024-03" db="EMBL/GenBank/DDBJ databases">
        <title>Mouse gut bacterial collection (mGBC) of GemPharmatech.</title>
        <authorList>
            <person name="He Y."/>
            <person name="Dong L."/>
            <person name="Wu D."/>
            <person name="Gao X."/>
            <person name="Lin Z."/>
        </authorList>
    </citation>
    <scope>NUCLEOTIDE SEQUENCE [LARGE SCALE GENOMIC DNA]</scope>
    <source>
        <strain evidence="3 4">15-30</strain>
    </source>
</reference>
<feature type="domain" description="DUF7168" evidence="2">
    <location>
        <begin position="62"/>
        <end position="187"/>
    </location>
</feature>
<dbReference type="RefSeq" id="WP_369940470.1">
    <property type="nucleotide sequence ID" value="NZ_JBCLUF010000003.1"/>
</dbReference>
<dbReference type="Pfam" id="PF10979">
    <property type="entry name" value="DUF2786"/>
    <property type="match status" value="1"/>
</dbReference>
<dbReference type="EMBL" id="JBCLUF010000003">
    <property type="protein sequence ID" value="MEY8661576.1"/>
    <property type="molecule type" value="Genomic_DNA"/>
</dbReference>
<dbReference type="Proteomes" id="UP001565236">
    <property type="component" value="Unassembled WGS sequence"/>
</dbReference>
<feature type="domain" description="DUF2786" evidence="1">
    <location>
        <begin position="6"/>
        <end position="44"/>
    </location>
</feature>
<evidence type="ECO:0000313" key="4">
    <source>
        <dbReference type="Proteomes" id="UP001565236"/>
    </source>
</evidence>
<sequence length="232" mass="27509">MEELDKIIAKIQKLMKLAQDNPSDEEGQTALMLAQKMLLKHNLSLKDIDRKNSRQTDANIVETESEYLVRMPWWKAELHVILAKNFRCKSIRRRYHNRKETTMIFFGYKDDVRIATEVYEATLMYLEYRLGRIRKAHLGVVYRNSYLQGFLHGIDERFRQQKRELRKFELMLQVPAEVDRAFKEMKLGSYNTTNPKVLNEEAYLIGYEHAKESKLMPKEILNGGRFMKRGGE</sequence>
<evidence type="ECO:0000313" key="3">
    <source>
        <dbReference type="EMBL" id="MEY8661576.1"/>
    </source>
</evidence>
<dbReference type="InterPro" id="IPR024498">
    <property type="entry name" value="DUF2786"/>
</dbReference>
<gene>
    <name evidence="3" type="ORF">AALT52_01510</name>
</gene>
<evidence type="ECO:0000259" key="2">
    <source>
        <dbReference type="Pfam" id="PF23771"/>
    </source>
</evidence>
<keyword evidence="4" id="KW-1185">Reference proteome</keyword>
<proteinExistence type="predicted"/>
<protein>
    <submittedName>
        <fullName evidence="3">DUF2786 domain-containing protein</fullName>
    </submittedName>
</protein>
<evidence type="ECO:0000259" key="1">
    <source>
        <dbReference type="Pfam" id="PF10979"/>
    </source>
</evidence>
<accession>A0ABV4DQ92</accession>
<comment type="caution">
    <text evidence="3">The sequence shown here is derived from an EMBL/GenBank/DDBJ whole genome shotgun (WGS) entry which is preliminary data.</text>
</comment>
<dbReference type="Pfam" id="PF23771">
    <property type="entry name" value="DUF7168"/>
    <property type="match status" value="1"/>
</dbReference>
<organism evidence="3 4">
    <name type="scientific">Ligilactobacillus faecis</name>
    <dbReference type="NCBI Taxonomy" id="762833"/>
    <lineage>
        <taxon>Bacteria</taxon>
        <taxon>Bacillati</taxon>
        <taxon>Bacillota</taxon>
        <taxon>Bacilli</taxon>
        <taxon>Lactobacillales</taxon>
        <taxon>Lactobacillaceae</taxon>
        <taxon>Ligilactobacillus</taxon>
    </lineage>
</organism>